<keyword evidence="2" id="KW-0416">Keratin</keyword>
<accession>A0A3B4CK36</accession>
<dbReference type="GO" id="GO:0045095">
    <property type="term" value="C:keratin filament"/>
    <property type="evidence" value="ECO:0007669"/>
    <property type="project" value="TreeGrafter"/>
</dbReference>
<evidence type="ECO:0000256" key="2">
    <source>
        <dbReference type="ARBA" id="ARBA00022744"/>
    </source>
</evidence>
<dbReference type="Proteomes" id="UP001501920">
    <property type="component" value="Chromosome 9"/>
</dbReference>
<keyword evidence="10" id="KW-1185">Reference proteome</keyword>
<dbReference type="Ensembl" id="ENSPNAT00000018098.2">
    <property type="protein sequence ID" value="ENSPNAP00000011206.2"/>
    <property type="gene ID" value="ENSPNAG00000017130.2"/>
</dbReference>
<evidence type="ECO:0000256" key="7">
    <source>
        <dbReference type="SAM" id="Coils"/>
    </source>
</evidence>
<dbReference type="PANTHER" id="PTHR23239">
    <property type="entry name" value="INTERMEDIATE FILAMENT"/>
    <property type="match status" value="1"/>
</dbReference>
<sequence length="408" mass="46474">MCSASFVEETSQHYSPRNVGSIATAPRTLQVVKHVFPLELSSMGSRSVLQEGLYGSTVVEVGAGSEKVTMQNLNDRLASYLEKVRTLEHENSKLELQISEVLEKRGPELHDYSRFEAIVTHEFLFQILETTLSNANLALQVDNSALCIEDFKAKFEHELQIRQSVESDIRDLRKILDDTNVQRLHLENDVEMLTEQLISRKKNHQQDVTELHNQIAQSGVQVDVDAPKGEDLARIMEKMRAKYEKMSLKNQEELKAWHETKIIEVEVQVTENTAALKEAQNQVQEKRRDMQSLEIELQTQKASLLGSLEEAQLRCNTEVEQYNVIILQLEAELTELRSSLQKHRQDYSILLNLKGELEAEIETYRRHLDESRLPTPDEKAEGSVVGARGEMGLGLCLRQDLALQSTSL</sequence>
<evidence type="ECO:0000313" key="10">
    <source>
        <dbReference type="Proteomes" id="UP001501920"/>
    </source>
</evidence>
<evidence type="ECO:0000256" key="1">
    <source>
        <dbReference type="ARBA" id="ARBA00022553"/>
    </source>
</evidence>
<dbReference type="InterPro" id="IPR039008">
    <property type="entry name" value="IF_rod_dom"/>
</dbReference>
<evidence type="ECO:0000313" key="9">
    <source>
        <dbReference type="Ensembl" id="ENSPNAP00000011206.2"/>
    </source>
</evidence>
<reference evidence="9" key="2">
    <citation type="submission" date="2025-08" db="UniProtKB">
        <authorList>
            <consortium name="Ensembl"/>
        </authorList>
    </citation>
    <scope>IDENTIFICATION</scope>
</reference>
<evidence type="ECO:0000256" key="5">
    <source>
        <dbReference type="ARBA" id="ARBA00037340"/>
    </source>
</evidence>
<keyword evidence="4 7" id="KW-0175">Coiled coil</keyword>
<comment type="function">
    <text evidence="5">When phosphorylated, plays a role in filament reorganization.</text>
</comment>
<keyword evidence="3" id="KW-0403">Intermediate filament</keyword>
<reference evidence="9 10" key="1">
    <citation type="submission" date="2020-10" db="EMBL/GenBank/DDBJ databases">
        <title>Pygocentrus nattereri (red-bellied piranha) genome, fPygNat1, primary haplotype.</title>
        <authorList>
            <person name="Myers G."/>
            <person name="Meyer A."/>
            <person name="Karagic N."/>
            <person name="Pippel M."/>
            <person name="Winkler S."/>
            <person name="Tracey A."/>
            <person name="Wood J."/>
            <person name="Formenti G."/>
            <person name="Howe K."/>
            <person name="Fedrigo O."/>
            <person name="Jarvis E.D."/>
        </authorList>
    </citation>
    <scope>NUCLEOTIDE SEQUENCE [LARGE SCALE GENOMIC DNA]</scope>
</reference>
<dbReference type="InterPro" id="IPR002957">
    <property type="entry name" value="Keratin_I"/>
</dbReference>
<dbReference type="Gene3D" id="1.20.5.170">
    <property type="match status" value="1"/>
</dbReference>
<gene>
    <name evidence="9" type="primary">MIPOL1</name>
</gene>
<dbReference type="Pfam" id="PF00038">
    <property type="entry name" value="Filament"/>
    <property type="match status" value="1"/>
</dbReference>
<comment type="subunit">
    <text evidence="6">Heterotetramer of two type I and two type II keratins. Keratin-18 associates with keratin-8.</text>
</comment>
<proteinExistence type="predicted"/>
<dbReference type="PROSITE" id="PS51842">
    <property type="entry name" value="IF_ROD_2"/>
    <property type="match status" value="1"/>
</dbReference>
<dbReference type="AlphaFoldDB" id="A0A3B4CK36"/>
<name>A0A3B4CK36_PYGNA</name>
<feature type="coiled-coil region" evidence="7">
    <location>
        <begin position="236"/>
        <end position="360"/>
    </location>
</feature>
<dbReference type="Gene3D" id="1.20.5.500">
    <property type="entry name" value="Single helix bin"/>
    <property type="match status" value="1"/>
</dbReference>
<dbReference type="GO" id="GO:0005198">
    <property type="term" value="F:structural molecule activity"/>
    <property type="evidence" value="ECO:0007669"/>
    <property type="project" value="InterPro"/>
</dbReference>
<keyword evidence="1" id="KW-0597">Phosphoprotein</keyword>
<dbReference type="PRINTS" id="PR01248">
    <property type="entry name" value="TYPE1KERATIN"/>
</dbReference>
<organism evidence="9 10">
    <name type="scientific">Pygocentrus nattereri</name>
    <name type="common">Red-bellied piranha</name>
    <dbReference type="NCBI Taxonomy" id="42514"/>
    <lineage>
        <taxon>Eukaryota</taxon>
        <taxon>Metazoa</taxon>
        <taxon>Chordata</taxon>
        <taxon>Craniata</taxon>
        <taxon>Vertebrata</taxon>
        <taxon>Euteleostomi</taxon>
        <taxon>Actinopterygii</taxon>
        <taxon>Neopterygii</taxon>
        <taxon>Teleostei</taxon>
        <taxon>Ostariophysi</taxon>
        <taxon>Characiformes</taxon>
        <taxon>Characoidei</taxon>
        <taxon>Pygocentrus</taxon>
    </lineage>
</organism>
<evidence type="ECO:0000259" key="8">
    <source>
        <dbReference type="PROSITE" id="PS51842"/>
    </source>
</evidence>
<feature type="coiled-coil region" evidence="7">
    <location>
        <begin position="70"/>
        <end position="104"/>
    </location>
</feature>
<evidence type="ECO:0000256" key="6">
    <source>
        <dbReference type="ARBA" id="ARBA00038630"/>
    </source>
</evidence>
<reference evidence="9" key="3">
    <citation type="submission" date="2025-09" db="UniProtKB">
        <authorList>
            <consortium name="Ensembl"/>
        </authorList>
    </citation>
    <scope>IDENTIFICATION</scope>
</reference>
<dbReference type="GO" id="GO:0045104">
    <property type="term" value="P:intermediate filament cytoskeleton organization"/>
    <property type="evidence" value="ECO:0007669"/>
    <property type="project" value="TreeGrafter"/>
</dbReference>
<feature type="domain" description="IF rod" evidence="8">
    <location>
        <begin position="66"/>
        <end position="375"/>
    </location>
</feature>
<dbReference type="GeneTree" id="ENSGT00940000163961"/>
<evidence type="ECO:0000256" key="3">
    <source>
        <dbReference type="ARBA" id="ARBA00022754"/>
    </source>
</evidence>
<dbReference type="SMART" id="SM01391">
    <property type="entry name" value="Filament"/>
    <property type="match status" value="1"/>
</dbReference>
<dbReference type="PANTHER" id="PTHR23239:SF349">
    <property type="entry name" value="KERATIN, TYPE I CYTOSKELETAL 18"/>
    <property type="match status" value="1"/>
</dbReference>
<dbReference type="SUPFAM" id="SSF64593">
    <property type="entry name" value="Intermediate filament protein, coiled coil region"/>
    <property type="match status" value="2"/>
</dbReference>
<dbReference type="Gene3D" id="1.20.5.1160">
    <property type="entry name" value="Vasodilator-stimulated phosphoprotein"/>
    <property type="match status" value="1"/>
</dbReference>
<protein>
    <recommendedName>
        <fullName evidence="8">IF rod domain-containing protein</fullName>
    </recommendedName>
</protein>
<evidence type="ECO:0000256" key="4">
    <source>
        <dbReference type="ARBA" id="ARBA00023054"/>
    </source>
</evidence>